<name>A0A7X8YFA8_9MICC</name>
<gene>
    <name evidence="1" type="ORF">HGQ17_14170</name>
</gene>
<evidence type="ECO:0000313" key="1">
    <source>
        <dbReference type="EMBL" id="NLS11122.1"/>
    </source>
</evidence>
<proteinExistence type="predicted"/>
<dbReference type="EMBL" id="JABAHY010000023">
    <property type="protein sequence ID" value="NLS11122.1"/>
    <property type="molecule type" value="Genomic_DNA"/>
</dbReference>
<organism evidence="1 2">
    <name type="scientific">Nesterenkonia sedimenti</name>
    <dbReference type="NCBI Taxonomy" id="1463632"/>
    <lineage>
        <taxon>Bacteria</taxon>
        <taxon>Bacillati</taxon>
        <taxon>Actinomycetota</taxon>
        <taxon>Actinomycetes</taxon>
        <taxon>Micrococcales</taxon>
        <taxon>Micrococcaceae</taxon>
        <taxon>Nesterenkonia</taxon>
    </lineage>
</organism>
<dbReference type="Proteomes" id="UP000523139">
    <property type="component" value="Unassembled WGS sequence"/>
</dbReference>
<keyword evidence="2" id="KW-1185">Reference proteome</keyword>
<protein>
    <submittedName>
        <fullName evidence="1">Uncharacterized protein</fullName>
    </submittedName>
</protein>
<evidence type="ECO:0000313" key="2">
    <source>
        <dbReference type="Proteomes" id="UP000523139"/>
    </source>
</evidence>
<comment type="caution">
    <text evidence="1">The sequence shown here is derived from an EMBL/GenBank/DDBJ whole genome shotgun (WGS) entry which is preliminary data.</text>
</comment>
<dbReference type="AlphaFoldDB" id="A0A7X8YFA8"/>
<sequence length="242" mass="27294">MPSLPRLALPHRLYGRLEQTARQWGIDAADVLELHTTALLDPQTEDEERELAQATEVISRYWEGDGVELSDLQKDVGHHDVAILRMGPVVTEAVHYGEEAEDPELPRTKFPLDQPRGGYSRRWMGMAVGDSPEEVWQAARGYWRLKPNLNYLVPSRFGYAPYVFRVGEWISFSSTKFYAGSGWLIDLDNRQRHRLLEPQQGTHLSALGDPEAAEPADLEVAAAMADQLLRLGPRGTNPVIRL</sequence>
<dbReference type="RefSeq" id="WP_168888606.1">
    <property type="nucleotide sequence ID" value="NZ_JABAHY010000023.1"/>
</dbReference>
<accession>A0A7X8YFA8</accession>
<reference evidence="1 2" key="1">
    <citation type="submission" date="2020-04" db="EMBL/GenBank/DDBJ databases">
        <title>Nesterenkonia sp. nov., isolated from marine sediment.</title>
        <authorList>
            <person name="Zhang G."/>
        </authorList>
    </citation>
    <scope>NUCLEOTIDE SEQUENCE [LARGE SCALE GENOMIC DNA]</scope>
    <source>
        <strain evidence="1 2">MY13</strain>
    </source>
</reference>